<dbReference type="InterPro" id="IPR036388">
    <property type="entry name" value="WH-like_DNA-bd_sf"/>
</dbReference>
<dbReference type="InterPro" id="IPR028979">
    <property type="entry name" value="Ser_kin/Pase_Hpr-like_N_sf"/>
</dbReference>
<dbReference type="InterPro" id="IPR006683">
    <property type="entry name" value="Thioestr_dom"/>
</dbReference>
<accession>A0A1X6WMJ6</accession>
<organism evidence="4 5">
    <name type="scientific">Vagococcus fluvialis bH819</name>
    <dbReference type="NCBI Taxonomy" id="1255619"/>
    <lineage>
        <taxon>Bacteria</taxon>
        <taxon>Bacillati</taxon>
        <taxon>Bacillota</taxon>
        <taxon>Bacilli</taxon>
        <taxon>Lactobacillales</taxon>
        <taxon>Enterococcaceae</taxon>
        <taxon>Vagococcus</taxon>
    </lineage>
</organism>
<dbReference type="PROSITE" id="PS51371">
    <property type="entry name" value="CBS"/>
    <property type="match status" value="2"/>
</dbReference>
<dbReference type="InterPro" id="IPR000644">
    <property type="entry name" value="CBS_dom"/>
</dbReference>
<evidence type="ECO:0000256" key="1">
    <source>
        <dbReference type="ARBA" id="ARBA00023122"/>
    </source>
</evidence>
<dbReference type="Gene3D" id="3.40.1390.20">
    <property type="entry name" value="HprK N-terminal domain-like"/>
    <property type="match status" value="1"/>
</dbReference>
<name>A0A1X6WMJ6_9ENTE</name>
<sequence>MSVTKHDQILEYIETLPVGEKISVRGIAKDLSVSEGTAYRAIKEAETVGLVSTIQRVGTIRIERKIKENIEKLSFGEVSKIIEGDILAGHRGLDKILKKFIIGAMTEKNMLRYITSGSLMIVGDRENVQRLALENRSAVLLTGGFDVSADILSLADEMEMPIIRTTYDTFTVATMINRAISDQMIKKDIMTVEDIQTPFERTNYLNVKDTIQDYHELSESSGFTRFPVVNKSNRLVGIITSKDVVNKQPTQPIEKIMTKDPRRAKNHMSVASIGHQMIWDGLEIIPVVADDLTLIGIVSRRDVMKAMQLAQRQPQVSNTLSDQITDEVIEKTNRDGTDTPEFSFVVTPQMVNNMGTLSFGVLNQIISTAAQRTMMIKYHHNSVIEQISLYYFKLIQIDSEIEVKPRMIEVGRRSAKMDVEVYIDNVIVAKAMIVCQLMEQT</sequence>
<dbReference type="AlphaFoldDB" id="A0A1X6WMJ6"/>
<dbReference type="SUPFAM" id="SSF75138">
    <property type="entry name" value="HprK N-terminal domain-like"/>
    <property type="match status" value="1"/>
</dbReference>
<dbReference type="Pfam" id="PF07085">
    <property type="entry name" value="DRTGG"/>
    <property type="match status" value="1"/>
</dbReference>
<proteinExistence type="predicted"/>
<dbReference type="Gene3D" id="3.10.129.10">
    <property type="entry name" value="Hotdog Thioesterase"/>
    <property type="match status" value="1"/>
</dbReference>
<keyword evidence="5" id="KW-1185">Reference proteome</keyword>
<dbReference type="CDD" id="cd03440">
    <property type="entry name" value="hot_dog"/>
    <property type="match status" value="1"/>
</dbReference>
<dbReference type="InterPro" id="IPR051257">
    <property type="entry name" value="Diverse_CBS-Domain"/>
</dbReference>
<evidence type="ECO:0000313" key="5">
    <source>
        <dbReference type="Proteomes" id="UP000195918"/>
    </source>
</evidence>
<dbReference type="Pfam" id="PF00571">
    <property type="entry name" value="CBS"/>
    <property type="match status" value="2"/>
</dbReference>
<dbReference type="SUPFAM" id="SSF54631">
    <property type="entry name" value="CBS-domain pair"/>
    <property type="match status" value="1"/>
</dbReference>
<dbReference type="SUPFAM" id="SSF46785">
    <property type="entry name" value="Winged helix' DNA-binding domain"/>
    <property type="match status" value="1"/>
</dbReference>
<dbReference type="OrthoDB" id="1790451at2"/>
<evidence type="ECO:0000256" key="2">
    <source>
        <dbReference type="PROSITE-ProRule" id="PRU00703"/>
    </source>
</evidence>
<dbReference type="EMBL" id="FWFD01000008">
    <property type="protein sequence ID" value="SLM85497.1"/>
    <property type="molecule type" value="Genomic_DNA"/>
</dbReference>
<dbReference type="InterPro" id="IPR029069">
    <property type="entry name" value="HotDog_dom_sf"/>
</dbReference>
<protein>
    <submittedName>
        <fullName evidence="4">Cytosolic protein containing multiple CBS domains</fullName>
    </submittedName>
</protein>
<evidence type="ECO:0000313" key="4">
    <source>
        <dbReference type="EMBL" id="SLM85497.1"/>
    </source>
</evidence>
<dbReference type="SUPFAM" id="SSF54637">
    <property type="entry name" value="Thioesterase/thiol ester dehydrase-isomerase"/>
    <property type="match status" value="1"/>
</dbReference>
<dbReference type="InterPro" id="IPR036390">
    <property type="entry name" value="WH_DNA-bd_sf"/>
</dbReference>
<dbReference type="PANTHER" id="PTHR43080">
    <property type="entry name" value="CBS DOMAIN-CONTAINING PROTEIN CBSX3, MITOCHONDRIAL"/>
    <property type="match status" value="1"/>
</dbReference>
<gene>
    <name evidence="4" type="ORF">FM121_05315</name>
</gene>
<evidence type="ECO:0000259" key="3">
    <source>
        <dbReference type="PROSITE" id="PS51371"/>
    </source>
</evidence>
<dbReference type="CDD" id="cd04596">
    <property type="entry name" value="CBS_pair_DRTGG_assoc"/>
    <property type="match status" value="1"/>
</dbReference>
<dbReference type="Pfam" id="PF03061">
    <property type="entry name" value="4HBT"/>
    <property type="match status" value="1"/>
</dbReference>
<dbReference type="Proteomes" id="UP000195918">
    <property type="component" value="Unassembled WGS sequence"/>
</dbReference>
<dbReference type="RefSeq" id="WP_086951130.1">
    <property type="nucleotide sequence ID" value="NZ_FWFD01000008.1"/>
</dbReference>
<dbReference type="InterPro" id="IPR010766">
    <property type="entry name" value="DRTGG"/>
</dbReference>
<feature type="domain" description="CBS" evidence="3">
    <location>
        <begin position="257"/>
        <end position="315"/>
    </location>
</feature>
<reference evidence="5" key="1">
    <citation type="submission" date="2017-02" db="EMBL/GenBank/DDBJ databases">
        <authorList>
            <person name="Dridi B."/>
        </authorList>
    </citation>
    <scope>NUCLEOTIDE SEQUENCE [LARGE SCALE GENOMIC DNA]</scope>
    <source>
        <strain evidence="5">bH819</strain>
    </source>
</reference>
<keyword evidence="1 2" id="KW-0129">CBS domain</keyword>
<dbReference type="PANTHER" id="PTHR43080:SF2">
    <property type="entry name" value="CBS DOMAIN-CONTAINING PROTEIN"/>
    <property type="match status" value="1"/>
</dbReference>
<dbReference type="InterPro" id="IPR046342">
    <property type="entry name" value="CBS_dom_sf"/>
</dbReference>
<feature type="domain" description="CBS" evidence="3">
    <location>
        <begin position="190"/>
        <end position="255"/>
    </location>
</feature>
<dbReference type="Gene3D" id="3.10.580.10">
    <property type="entry name" value="CBS-domain"/>
    <property type="match status" value="1"/>
</dbReference>
<dbReference type="Gene3D" id="1.10.10.10">
    <property type="entry name" value="Winged helix-like DNA-binding domain superfamily/Winged helix DNA-binding domain"/>
    <property type="match status" value="1"/>
</dbReference>